<comment type="caution">
    <text evidence="2">The sequence shown here is derived from an EMBL/GenBank/DDBJ whole genome shotgun (WGS) entry which is preliminary data.</text>
</comment>
<dbReference type="Pfam" id="PF00942">
    <property type="entry name" value="CBM_3"/>
    <property type="match status" value="1"/>
</dbReference>
<proteinExistence type="predicted"/>
<dbReference type="AlphaFoldDB" id="A0A699UQ71"/>
<dbReference type="InterPro" id="IPR008965">
    <property type="entry name" value="CBM2/CBM3_carb-bd_dom_sf"/>
</dbReference>
<dbReference type="SUPFAM" id="SSF49384">
    <property type="entry name" value="Carbohydrate-binding domain"/>
    <property type="match status" value="1"/>
</dbReference>
<feature type="non-terminal residue" evidence="2">
    <location>
        <position position="179"/>
    </location>
</feature>
<dbReference type="GO" id="GO:0005975">
    <property type="term" value="P:carbohydrate metabolic process"/>
    <property type="evidence" value="ECO:0007669"/>
    <property type="project" value="InterPro"/>
</dbReference>
<evidence type="ECO:0000259" key="1">
    <source>
        <dbReference type="PROSITE" id="PS51172"/>
    </source>
</evidence>
<dbReference type="InterPro" id="IPR001956">
    <property type="entry name" value="CBM3"/>
</dbReference>
<dbReference type="InterPro" id="IPR036966">
    <property type="entry name" value="CBM3_sf"/>
</dbReference>
<dbReference type="EMBL" id="BKCJ011345576">
    <property type="protein sequence ID" value="GFD23548.1"/>
    <property type="molecule type" value="Genomic_DNA"/>
</dbReference>
<feature type="non-terminal residue" evidence="2">
    <location>
        <position position="1"/>
    </location>
</feature>
<gene>
    <name evidence="2" type="ORF">Tci_895517</name>
</gene>
<dbReference type="PROSITE" id="PS51172">
    <property type="entry name" value="CBM3"/>
    <property type="match status" value="1"/>
</dbReference>
<evidence type="ECO:0000313" key="2">
    <source>
        <dbReference type="EMBL" id="GFD23548.1"/>
    </source>
</evidence>
<reference evidence="2" key="1">
    <citation type="journal article" date="2019" name="Sci. Rep.">
        <title>Draft genome of Tanacetum cinerariifolium, the natural source of mosquito coil.</title>
        <authorList>
            <person name="Yamashiro T."/>
            <person name="Shiraishi A."/>
            <person name="Satake H."/>
            <person name="Nakayama K."/>
        </authorList>
    </citation>
    <scope>NUCLEOTIDE SEQUENCE</scope>
</reference>
<dbReference type="GO" id="GO:0030248">
    <property type="term" value="F:cellulose binding"/>
    <property type="evidence" value="ECO:0007669"/>
    <property type="project" value="InterPro"/>
</dbReference>
<protein>
    <recommendedName>
        <fullName evidence="1">CBM3 domain-containing protein</fullName>
    </recommendedName>
</protein>
<name>A0A699UQ71_TANCI</name>
<feature type="domain" description="CBM3" evidence="1">
    <location>
        <begin position="40"/>
        <end position="179"/>
    </location>
</feature>
<organism evidence="2">
    <name type="scientific">Tanacetum cinerariifolium</name>
    <name type="common">Dalmatian daisy</name>
    <name type="synonym">Chrysanthemum cinerariifolium</name>
    <dbReference type="NCBI Taxonomy" id="118510"/>
    <lineage>
        <taxon>Eukaryota</taxon>
        <taxon>Viridiplantae</taxon>
        <taxon>Streptophyta</taxon>
        <taxon>Embryophyta</taxon>
        <taxon>Tracheophyta</taxon>
        <taxon>Spermatophyta</taxon>
        <taxon>Magnoliopsida</taxon>
        <taxon>eudicotyledons</taxon>
        <taxon>Gunneridae</taxon>
        <taxon>Pentapetalae</taxon>
        <taxon>asterids</taxon>
        <taxon>campanulids</taxon>
        <taxon>Asterales</taxon>
        <taxon>Asteraceae</taxon>
        <taxon>Asteroideae</taxon>
        <taxon>Anthemideae</taxon>
        <taxon>Anthemidinae</taxon>
        <taxon>Tanacetum</taxon>
    </lineage>
</organism>
<accession>A0A699UQ71</accession>
<dbReference type="Gene3D" id="2.60.40.710">
    <property type="entry name" value="Endoglucanase-like"/>
    <property type="match status" value="1"/>
</dbReference>
<sequence length="179" mass="19595">VTNGVLRVRKAGTTTITARQVGNATYAAAPAVNQTLTVAPLLLQVQYKDGDDSRPNGQVIKPTLRLDNLGPAAVAYNELTIRYWLTPENYSGLATNVDWAALGASNIRTRYVPLAQPHHDALGYVEYTFDAGLGQLAGNSNSGEIRSRFNNNAYGDLNENGDWSYRYNAWDYAPNSRIT</sequence>
<dbReference type="SMART" id="SM01067">
    <property type="entry name" value="CBM_3"/>
    <property type="match status" value="1"/>
</dbReference>